<dbReference type="EMBL" id="JQ067087">
    <property type="protein sequence ID" value="ALH23745.1"/>
    <property type="molecule type" value="Genomic_DNA"/>
</dbReference>
<evidence type="ECO:0000313" key="1">
    <source>
        <dbReference type="EMBL" id="ALH23745.1"/>
    </source>
</evidence>
<reference evidence="1 2" key="1">
    <citation type="journal article" date="2012" name="Appl. Environ. Microbiol.">
        <title>High Diversity and Novel Species of Pseudomonas aeruginosa Bacteriophages.</title>
        <authorList>
            <person name="Sepulveda-Robles O."/>
            <person name="Kameyama L."/>
            <person name="Guarneros G."/>
        </authorList>
    </citation>
    <scope>NUCLEOTIDE SEQUENCE [LARGE SCALE GENOMIC DNA]</scope>
</reference>
<dbReference type="GeneID" id="26623549"/>
<organism evidence="1 2">
    <name type="scientific">Pseudomonas phage PaMx11</name>
    <dbReference type="NCBI Taxonomy" id="1175657"/>
    <lineage>
        <taxon>Viruses</taxon>
        <taxon>Duplodnaviria</taxon>
        <taxon>Heunggongvirae</taxon>
        <taxon>Uroviricota</taxon>
        <taxon>Caudoviricetes</taxon>
        <taxon>Mesyanzhinovviridae</taxon>
        <taxon>Bradleyvirinae</taxon>
        <taxon>Abidjanvirus</taxon>
        <taxon>Abidjanvirus PaMx11</taxon>
        <taxon>Pseudomonas virus PaMx11</taxon>
    </lineage>
</organism>
<sequence>MFLRKKPTEYRLPMTRGYVRHWGVKEAARELLQNAIDFAGGAPEVELGGGLLRIHSPGAFLPPRTLLLGSSTKVDDTRTIGSFGEGYKLALLVLTRQGFPTVVHNDHLLWTPSFKEDSDYGEDVLCITSEEGERLGGVEFRVSGLSPEDEAEIRASCLHLQDPDSLGKIYETSMGRILLDRPGQLYVGGLHVCETKLKFSYDFKPEFLKLERDRQTVSSFDLAWATKDMWFKTGDYEKVAALVEEGVPDLEYANYGTPELVKEACYRVFQARHPGAIAAKNQAELENLVAQGFTKVVVVTETFRDIVMTSSSMTAQGIVRPRAPKELLQEFFADNRKHMRRRAIVEFKKLLEQGSGWRLS</sequence>
<keyword evidence="2" id="KW-1185">Reference proteome</keyword>
<organismHost>
    <name type="scientific">Pseudomonas aeruginosa</name>
    <dbReference type="NCBI Taxonomy" id="287"/>
</organismHost>
<accession>A0A0S0N716</accession>
<evidence type="ECO:0000313" key="2">
    <source>
        <dbReference type="Proteomes" id="UP000204009"/>
    </source>
</evidence>
<protein>
    <submittedName>
        <fullName evidence="1">Uncharacterized protein</fullName>
    </submittedName>
</protein>
<dbReference type="InterPro" id="IPR036890">
    <property type="entry name" value="HATPase_C_sf"/>
</dbReference>
<dbReference type="SUPFAM" id="SSF55874">
    <property type="entry name" value="ATPase domain of HSP90 chaperone/DNA topoisomerase II/histidine kinase"/>
    <property type="match status" value="1"/>
</dbReference>
<dbReference type="Proteomes" id="UP000204009">
    <property type="component" value="Segment"/>
</dbReference>
<gene>
    <name evidence="1" type="ORF">PaMx11_71</name>
</gene>
<dbReference type="RefSeq" id="YP_009196324.1">
    <property type="nucleotide sequence ID" value="NC_028770.1"/>
</dbReference>
<dbReference type="OrthoDB" id="21889at10239"/>
<name>A0A0S0N716_BPPAM</name>
<dbReference type="KEGG" id="vg:26623549"/>
<proteinExistence type="predicted"/>